<reference evidence="1" key="2">
    <citation type="submission" date="2022-12" db="EMBL/GenBank/DDBJ databases">
        <authorList>
            <person name="Kardos G."/>
            <person name="Sarkozi R."/>
            <person name="Laczko L."/>
            <person name="Marton S."/>
            <person name="Makrai L."/>
            <person name="Banyai K."/>
            <person name="Fodor L."/>
        </authorList>
    </citation>
    <scope>NUCLEOTIDE SEQUENCE</scope>
    <source>
        <strain evidence="1">84/14</strain>
    </source>
</reference>
<dbReference type="EMBL" id="JAPQFC010000981">
    <property type="protein sequence ID" value="MCY6524977.1"/>
    <property type="molecule type" value="Genomic_DNA"/>
</dbReference>
<accession>A0A9Q4DK62</accession>
<dbReference type="Proteomes" id="UP001077788">
    <property type="component" value="Unassembled WGS sequence"/>
</dbReference>
<evidence type="ECO:0000313" key="1">
    <source>
        <dbReference type="EMBL" id="MCY6524977.1"/>
    </source>
</evidence>
<reference evidence="1" key="1">
    <citation type="journal article" date="2021" name="Vet Sci">
        <title>O-Serogroups and Pathovirotypes of Escherichia coli Isolated from Post-Weaning Piglets Showing Diarrhoea and/or Oedema in South Korea.</title>
        <authorList>
            <person name="Byun J.W."/>
            <person name="Moon B.Y."/>
            <person name="Do K.H."/>
            <person name="Lee K."/>
            <person name="Lee H.Y."/>
            <person name="Kim W.I."/>
            <person name="So B."/>
            <person name="Lee W.K."/>
        </authorList>
    </citation>
    <scope>NUCLEOTIDE SEQUENCE</scope>
    <source>
        <strain evidence="1">84/14</strain>
    </source>
</reference>
<dbReference type="PANTHER" id="PTHR19446">
    <property type="entry name" value="REVERSE TRANSCRIPTASES"/>
    <property type="match status" value="1"/>
</dbReference>
<feature type="non-terminal residue" evidence="1">
    <location>
        <position position="76"/>
    </location>
</feature>
<gene>
    <name evidence="1" type="ORF">OYG11_12285</name>
</gene>
<dbReference type="AlphaFoldDB" id="A0A9Q4DK62"/>
<proteinExistence type="predicted"/>
<sequence>EVTLGELEATMRGFQKEKSPGPDGWTIEFYLAFFDLLGQDLLRVINHCNGSGKIPSAIKATFIALIPKSDKPASYD</sequence>
<feature type="non-terminal residue" evidence="1">
    <location>
        <position position="1"/>
    </location>
</feature>
<name>A0A9Q4DK62_ACTPL</name>
<evidence type="ECO:0000313" key="2">
    <source>
        <dbReference type="Proteomes" id="UP001077788"/>
    </source>
</evidence>
<protein>
    <submittedName>
        <fullName evidence="1">Uncharacterized protein</fullName>
    </submittedName>
</protein>
<organism evidence="1 2">
    <name type="scientific">Actinobacillus pleuropneumoniae</name>
    <name type="common">Haemophilus pleuropneumoniae</name>
    <dbReference type="NCBI Taxonomy" id="715"/>
    <lineage>
        <taxon>Bacteria</taxon>
        <taxon>Pseudomonadati</taxon>
        <taxon>Pseudomonadota</taxon>
        <taxon>Gammaproteobacteria</taxon>
        <taxon>Pasteurellales</taxon>
        <taxon>Pasteurellaceae</taxon>
        <taxon>Actinobacillus</taxon>
    </lineage>
</organism>
<dbReference type="RefSeq" id="WP_267992246.1">
    <property type="nucleotide sequence ID" value="NZ_JAPQFC010000981.1"/>
</dbReference>
<comment type="caution">
    <text evidence="1">The sequence shown here is derived from an EMBL/GenBank/DDBJ whole genome shotgun (WGS) entry which is preliminary data.</text>
</comment>